<feature type="domain" description="7,8-dihydro-6-hydroxymethylpterin-pyrophosphokinase" evidence="13">
    <location>
        <begin position="88"/>
        <end position="99"/>
    </location>
</feature>
<keyword evidence="6" id="KW-0547">Nucleotide-binding</keyword>
<dbReference type="EMBL" id="VGLS01000830">
    <property type="protein sequence ID" value="MBM3226219.1"/>
    <property type="molecule type" value="Genomic_DNA"/>
</dbReference>
<evidence type="ECO:0000256" key="6">
    <source>
        <dbReference type="ARBA" id="ARBA00022741"/>
    </source>
</evidence>
<gene>
    <name evidence="14" type="primary">folK</name>
    <name evidence="14" type="ORF">FJZ47_20845</name>
</gene>
<dbReference type="GO" id="GO:0016301">
    <property type="term" value="F:kinase activity"/>
    <property type="evidence" value="ECO:0007669"/>
    <property type="project" value="UniProtKB-KW"/>
</dbReference>
<dbReference type="NCBIfam" id="TIGR01498">
    <property type="entry name" value="folK"/>
    <property type="match status" value="1"/>
</dbReference>
<reference evidence="14" key="1">
    <citation type="submission" date="2019-03" db="EMBL/GenBank/DDBJ databases">
        <title>Lake Tanganyika Metagenome-Assembled Genomes (MAGs).</title>
        <authorList>
            <person name="Tran P."/>
        </authorList>
    </citation>
    <scope>NUCLEOTIDE SEQUENCE</scope>
    <source>
        <strain evidence="14">K_DeepCast_65m_m2_066</strain>
    </source>
</reference>
<dbReference type="GO" id="GO:0003848">
    <property type="term" value="F:2-amino-4-hydroxy-6-hydroxymethyldihydropteridine diphosphokinase activity"/>
    <property type="evidence" value="ECO:0007669"/>
    <property type="project" value="UniProtKB-EC"/>
</dbReference>
<dbReference type="SUPFAM" id="SSF55083">
    <property type="entry name" value="6-hydroxymethyl-7,8-dihydropterin pyrophosphokinase, HPPK"/>
    <property type="match status" value="1"/>
</dbReference>
<evidence type="ECO:0000313" key="15">
    <source>
        <dbReference type="Proteomes" id="UP000712673"/>
    </source>
</evidence>
<accession>A0A937W3C7</accession>
<evidence type="ECO:0000256" key="10">
    <source>
        <dbReference type="ARBA" id="ARBA00029409"/>
    </source>
</evidence>
<protein>
    <recommendedName>
        <fullName evidence="4">2-amino-4-hydroxy-6-hydroxymethyldihydropteridine pyrophosphokinase</fullName>
        <ecNumber evidence="3">2.7.6.3</ecNumber>
    </recommendedName>
    <alternativeName>
        <fullName evidence="11">6-hydroxymethyl-7,8-dihydropterin pyrophosphokinase</fullName>
    </alternativeName>
    <alternativeName>
        <fullName evidence="12">7,8-dihydro-6-hydroxymethylpterin-pyrophosphokinase</fullName>
    </alternativeName>
</protein>
<evidence type="ECO:0000256" key="1">
    <source>
        <dbReference type="ARBA" id="ARBA00005051"/>
    </source>
</evidence>
<proteinExistence type="inferred from homology"/>
<evidence type="ECO:0000256" key="2">
    <source>
        <dbReference type="ARBA" id="ARBA00005810"/>
    </source>
</evidence>
<dbReference type="PROSITE" id="PS00794">
    <property type="entry name" value="HPPK"/>
    <property type="match status" value="1"/>
</dbReference>
<dbReference type="AlphaFoldDB" id="A0A937W3C7"/>
<keyword evidence="7" id="KW-0418">Kinase</keyword>
<evidence type="ECO:0000256" key="3">
    <source>
        <dbReference type="ARBA" id="ARBA00013253"/>
    </source>
</evidence>
<dbReference type="GO" id="GO:0005524">
    <property type="term" value="F:ATP binding"/>
    <property type="evidence" value="ECO:0007669"/>
    <property type="project" value="UniProtKB-KW"/>
</dbReference>
<dbReference type="PANTHER" id="PTHR43071">
    <property type="entry name" value="2-AMINO-4-HYDROXY-6-HYDROXYMETHYLDIHYDROPTERIDINE PYROPHOSPHOKINASE"/>
    <property type="match status" value="1"/>
</dbReference>
<sequence>MAIVYLGLGSNIGARTQHLVQACTLLHQHPAITIQAVSALYHTAPVGVTDQDWFLNAAACVHTTLPPLSLLAVTQGIERRLGRVSTLRWGPRVIDIDILLYDGLQLATPVLTIPHIAIAERRFVLVPLAELAPDLPTPLGRRVCDLLAALPDDHDVQLTGPFPPFTTHG</sequence>
<organism evidence="14 15">
    <name type="scientific">Tectimicrobiota bacterium</name>
    <dbReference type="NCBI Taxonomy" id="2528274"/>
    <lineage>
        <taxon>Bacteria</taxon>
        <taxon>Pseudomonadati</taxon>
        <taxon>Nitrospinota/Tectimicrobiota group</taxon>
        <taxon>Candidatus Tectimicrobiota</taxon>
    </lineage>
</organism>
<evidence type="ECO:0000256" key="12">
    <source>
        <dbReference type="ARBA" id="ARBA00033413"/>
    </source>
</evidence>
<name>A0A937W3C7_UNCTE</name>
<dbReference type="Gene3D" id="3.30.70.560">
    <property type="entry name" value="7,8-Dihydro-6-hydroxymethylpterin-pyrophosphokinase HPPK"/>
    <property type="match status" value="1"/>
</dbReference>
<comment type="caution">
    <text evidence="14">The sequence shown here is derived from an EMBL/GenBank/DDBJ whole genome shotgun (WGS) entry which is preliminary data.</text>
</comment>
<evidence type="ECO:0000313" key="14">
    <source>
        <dbReference type="EMBL" id="MBM3226219.1"/>
    </source>
</evidence>
<evidence type="ECO:0000256" key="8">
    <source>
        <dbReference type="ARBA" id="ARBA00022840"/>
    </source>
</evidence>
<dbReference type="Pfam" id="PF01288">
    <property type="entry name" value="HPPK"/>
    <property type="match status" value="1"/>
</dbReference>
<comment type="function">
    <text evidence="10">Catalyzes the transfer of pyrophosphate from adenosine triphosphate (ATP) to 6-hydroxymethyl-7,8-dihydropterin, an enzymatic step in folate biosynthesis pathway.</text>
</comment>
<comment type="similarity">
    <text evidence="2">Belongs to the HPPK family.</text>
</comment>
<dbReference type="InterPro" id="IPR000550">
    <property type="entry name" value="Hppk"/>
</dbReference>
<evidence type="ECO:0000256" key="5">
    <source>
        <dbReference type="ARBA" id="ARBA00022679"/>
    </source>
</evidence>
<evidence type="ECO:0000256" key="7">
    <source>
        <dbReference type="ARBA" id="ARBA00022777"/>
    </source>
</evidence>
<evidence type="ECO:0000256" key="9">
    <source>
        <dbReference type="ARBA" id="ARBA00022909"/>
    </source>
</evidence>
<dbReference type="GO" id="GO:0046656">
    <property type="term" value="P:folic acid biosynthetic process"/>
    <property type="evidence" value="ECO:0007669"/>
    <property type="project" value="UniProtKB-KW"/>
</dbReference>
<keyword evidence="8" id="KW-0067">ATP-binding</keyword>
<dbReference type="CDD" id="cd00483">
    <property type="entry name" value="HPPK"/>
    <property type="match status" value="1"/>
</dbReference>
<dbReference type="EC" id="2.7.6.3" evidence="3"/>
<evidence type="ECO:0000259" key="13">
    <source>
        <dbReference type="PROSITE" id="PS00794"/>
    </source>
</evidence>
<evidence type="ECO:0000256" key="4">
    <source>
        <dbReference type="ARBA" id="ARBA00016218"/>
    </source>
</evidence>
<dbReference type="InterPro" id="IPR035907">
    <property type="entry name" value="Hppk_sf"/>
</dbReference>
<dbReference type="PANTHER" id="PTHR43071:SF1">
    <property type="entry name" value="2-AMINO-4-HYDROXY-6-HYDROXYMETHYLDIHYDROPTERIDINE PYROPHOSPHOKINASE"/>
    <property type="match status" value="1"/>
</dbReference>
<evidence type="ECO:0000256" key="11">
    <source>
        <dbReference type="ARBA" id="ARBA00029766"/>
    </source>
</evidence>
<comment type="pathway">
    <text evidence="1">Cofactor biosynthesis; tetrahydrofolate biosynthesis; 2-amino-4-hydroxy-6-hydroxymethyl-7,8-dihydropteridine diphosphate from 7,8-dihydroneopterin triphosphate: step 4/4.</text>
</comment>
<dbReference type="Proteomes" id="UP000712673">
    <property type="component" value="Unassembled WGS sequence"/>
</dbReference>
<keyword evidence="9" id="KW-0289">Folate biosynthesis</keyword>
<keyword evidence="5 14" id="KW-0808">Transferase</keyword>